<dbReference type="Proteomes" id="UP000283087">
    <property type="component" value="Unassembled WGS sequence"/>
</dbReference>
<proteinExistence type="predicted"/>
<dbReference type="AlphaFoldDB" id="A0A430KM08"/>
<dbReference type="RefSeq" id="WP_126159832.1">
    <property type="nucleotide sequence ID" value="NZ_RQXW01000021.1"/>
</dbReference>
<gene>
    <name evidence="2" type="ORF">EH243_16885</name>
</gene>
<evidence type="ECO:0000259" key="1">
    <source>
        <dbReference type="Pfam" id="PF01425"/>
    </source>
</evidence>
<sequence length="432" mass="46642">MKTTDSLSSLGLRRALQGIEEGLYTALDIINACFDQLERREPVVKAWQCRLNREEYLAQYTKYQSFYEQSILKGLPVGIKDIIDTANMPTEMGSAIHKGRQPVDDAACVSQIRQAGGIVLGKTVTTEFAYFKPGDTCNPKDLLRTPGGSSSGSAAAVADSMVPVALGSQTAASVIRPAAYCGAVGYVASRGDFSLRGIQPLAQSLDSLGLLARSVEDIELMRGILLKQPSPLDLPAAQKPTKVVVCDGAAIGDVDGAMQAAIQSTVLELRRHGVDIIEMSAQSSGLLKELVDHHQCIMAYEVCRNLVQEAAQPELLSEPLIDLIDRGVAISYDDYLAARQQAEKIREQLWAEYADCDLMLAPAAPGVAPLGIDKTGAPHMSRPWQAMNLPVITLPGHVFEGNLPLGVQLVGRLNEDQSLLRLARWVEGVLPR</sequence>
<name>A0A430KM08_9GAMM</name>
<dbReference type="SUPFAM" id="SSF75304">
    <property type="entry name" value="Amidase signature (AS) enzymes"/>
    <property type="match status" value="1"/>
</dbReference>
<reference evidence="2 3" key="1">
    <citation type="submission" date="2018-11" db="EMBL/GenBank/DDBJ databases">
        <title>The draft genome sequence of Amphritea opalescens ANRC-JH13T.</title>
        <authorList>
            <person name="Fang Z."/>
            <person name="Zhang Y."/>
            <person name="Han X."/>
        </authorList>
    </citation>
    <scope>NUCLEOTIDE SEQUENCE [LARGE SCALE GENOMIC DNA]</scope>
    <source>
        <strain evidence="2 3">ANRC-JH13</strain>
    </source>
</reference>
<dbReference type="OrthoDB" id="8872210at2"/>
<dbReference type="EMBL" id="RQXW01000021">
    <property type="protein sequence ID" value="RTE64496.1"/>
    <property type="molecule type" value="Genomic_DNA"/>
</dbReference>
<dbReference type="GO" id="GO:0003824">
    <property type="term" value="F:catalytic activity"/>
    <property type="evidence" value="ECO:0007669"/>
    <property type="project" value="InterPro"/>
</dbReference>
<dbReference type="PANTHER" id="PTHR11895:SF151">
    <property type="entry name" value="GLUTAMYL-TRNA(GLN) AMIDOTRANSFERASE SUBUNIT A"/>
    <property type="match status" value="1"/>
</dbReference>
<evidence type="ECO:0000313" key="3">
    <source>
        <dbReference type="Proteomes" id="UP000283087"/>
    </source>
</evidence>
<comment type="caution">
    <text evidence="2">The sequence shown here is derived from an EMBL/GenBank/DDBJ whole genome shotgun (WGS) entry which is preliminary data.</text>
</comment>
<dbReference type="PANTHER" id="PTHR11895">
    <property type="entry name" value="TRANSAMIDASE"/>
    <property type="match status" value="1"/>
</dbReference>
<dbReference type="Pfam" id="PF01425">
    <property type="entry name" value="Amidase"/>
    <property type="match status" value="1"/>
</dbReference>
<organism evidence="2 3">
    <name type="scientific">Amphritea opalescens</name>
    <dbReference type="NCBI Taxonomy" id="2490544"/>
    <lineage>
        <taxon>Bacteria</taxon>
        <taxon>Pseudomonadati</taxon>
        <taxon>Pseudomonadota</taxon>
        <taxon>Gammaproteobacteria</taxon>
        <taxon>Oceanospirillales</taxon>
        <taxon>Oceanospirillaceae</taxon>
        <taxon>Amphritea</taxon>
    </lineage>
</organism>
<dbReference type="InterPro" id="IPR036928">
    <property type="entry name" value="AS_sf"/>
</dbReference>
<accession>A0A430KM08</accession>
<feature type="domain" description="Amidase" evidence="1">
    <location>
        <begin position="28"/>
        <end position="420"/>
    </location>
</feature>
<protein>
    <submittedName>
        <fullName evidence="2">Amidase</fullName>
    </submittedName>
</protein>
<dbReference type="Gene3D" id="3.90.1300.10">
    <property type="entry name" value="Amidase signature (AS) domain"/>
    <property type="match status" value="1"/>
</dbReference>
<evidence type="ECO:0000313" key="2">
    <source>
        <dbReference type="EMBL" id="RTE64496.1"/>
    </source>
</evidence>
<dbReference type="InterPro" id="IPR023631">
    <property type="entry name" value="Amidase_dom"/>
</dbReference>
<keyword evidence="3" id="KW-1185">Reference proteome</keyword>
<dbReference type="InterPro" id="IPR000120">
    <property type="entry name" value="Amidase"/>
</dbReference>